<evidence type="ECO:0000256" key="1">
    <source>
        <dbReference type="ARBA" id="ARBA00006227"/>
    </source>
</evidence>
<dbReference type="NCBIfam" id="TIGR01077">
    <property type="entry name" value="L13_A_E"/>
    <property type="match status" value="1"/>
</dbReference>
<dbReference type="Gene3D" id="3.90.1180.10">
    <property type="entry name" value="Ribosomal protein L13"/>
    <property type="match status" value="1"/>
</dbReference>
<organism evidence="6 7">
    <name type="scientific">Picrophilus torridus (strain ATCC 700027 / DSM 9790 / JCM 10055 / NBRC 100828 / KAW 2/3)</name>
    <dbReference type="NCBI Taxonomy" id="1122961"/>
    <lineage>
        <taxon>Archaea</taxon>
        <taxon>Methanobacteriati</taxon>
        <taxon>Thermoplasmatota</taxon>
        <taxon>Thermoplasmata</taxon>
        <taxon>Thermoplasmatales</taxon>
        <taxon>Picrophilaceae</taxon>
        <taxon>Picrophilus</taxon>
    </lineage>
</organism>
<comment type="similarity">
    <text evidence="1">Belongs to the universal ribosomal protein uL13 family.</text>
</comment>
<dbReference type="GO" id="GO:0022625">
    <property type="term" value="C:cytosolic large ribosomal subunit"/>
    <property type="evidence" value="ECO:0007669"/>
    <property type="project" value="UniProtKB-UniRule"/>
</dbReference>
<dbReference type="Proteomes" id="UP000192315">
    <property type="component" value="Unassembled WGS sequence"/>
</dbReference>
<proteinExistence type="inferred from homology"/>
<dbReference type="PIRSF" id="PIRSF002181">
    <property type="entry name" value="Ribosomal_L13"/>
    <property type="match status" value="1"/>
</dbReference>
<name>A0A8G2FWJ6_PICTO</name>
<dbReference type="SUPFAM" id="SSF52161">
    <property type="entry name" value="Ribosomal protein L13"/>
    <property type="match status" value="1"/>
</dbReference>
<dbReference type="AlphaFoldDB" id="A0A8G2FWJ6"/>
<dbReference type="GO" id="GO:0003729">
    <property type="term" value="F:mRNA binding"/>
    <property type="evidence" value="ECO:0007669"/>
    <property type="project" value="TreeGrafter"/>
</dbReference>
<sequence>MPMIYIDASNHIYGRLSSYVAKKLLNGESITIVNASKVVITGRKEFIIDKFNNLRNTGSIRKGPYYPKTADRILKRSIGDMLPKKKTHGMEALKRCMVYANVPKSLENKNFERIESAMNKKVTGFITLGEISKILGETYE</sequence>
<reference evidence="6 7" key="1">
    <citation type="submission" date="2017-04" db="EMBL/GenBank/DDBJ databases">
        <authorList>
            <person name="Varghese N."/>
            <person name="Submissions S."/>
        </authorList>
    </citation>
    <scope>NUCLEOTIDE SEQUENCE [LARGE SCALE GENOMIC DNA]</scope>
    <source>
        <strain evidence="6 7">DSM 9789</strain>
    </source>
</reference>
<comment type="caution">
    <text evidence="6">The sequence shown here is derived from an EMBL/GenBank/DDBJ whole genome shotgun (WGS) entry which is preliminary data.</text>
</comment>
<dbReference type="InterPro" id="IPR005822">
    <property type="entry name" value="Ribosomal_uL13"/>
</dbReference>
<accession>A0A8G2FWJ6</accession>
<keyword evidence="2 6" id="KW-0689">Ribosomal protein</keyword>
<keyword evidence="3" id="KW-0687">Ribonucleoprotein</keyword>
<evidence type="ECO:0000256" key="3">
    <source>
        <dbReference type="ARBA" id="ARBA00023274"/>
    </source>
</evidence>
<evidence type="ECO:0000256" key="4">
    <source>
        <dbReference type="ARBA" id="ARBA00035499"/>
    </source>
</evidence>
<evidence type="ECO:0000256" key="5">
    <source>
        <dbReference type="NCBIfam" id="TIGR01077"/>
    </source>
</evidence>
<dbReference type="GO" id="GO:0003735">
    <property type="term" value="F:structural constituent of ribosome"/>
    <property type="evidence" value="ECO:0007669"/>
    <property type="project" value="UniProtKB-UniRule"/>
</dbReference>
<dbReference type="PANTHER" id="PTHR11545">
    <property type="entry name" value="RIBOSOMAL PROTEIN L13"/>
    <property type="match status" value="1"/>
</dbReference>
<keyword evidence="7" id="KW-1185">Reference proteome</keyword>
<evidence type="ECO:0000313" key="6">
    <source>
        <dbReference type="EMBL" id="SMD30781.1"/>
    </source>
</evidence>
<dbReference type="CDD" id="cd00392">
    <property type="entry name" value="Ribosomal_L13"/>
    <property type="match status" value="1"/>
</dbReference>
<evidence type="ECO:0000313" key="7">
    <source>
        <dbReference type="Proteomes" id="UP000192315"/>
    </source>
</evidence>
<dbReference type="GO" id="GO:0017148">
    <property type="term" value="P:negative regulation of translation"/>
    <property type="evidence" value="ECO:0007669"/>
    <property type="project" value="TreeGrafter"/>
</dbReference>
<dbReference type="InterPro" id="IPR036899">
    <property type="entry name" value="Ribosomal_uL13_sf"/>
</dbReference>
<dbReference type="PANTHER" id="PTHR11545:SF3">
    <property type="entry name" value="LARGE RIBOSOMAL SUBUNIT PROTEIN UL13"/>
    <property type="match status" value="1"/>
</dbReference>
<evidence type="ECO:0000256" key="2">
    <source>
        <dbReference type="ARBA" id="ARBA00022980"/>
    </source>
</evidence>
<dbReference type="InterPro" id="IPR005823">
    <property type="entry name" value="Ribosomal_uL13_bac-type"/>
</dbReference>
<protein>
    <recommendedName>
        <fullName evidence="4 5">50S ribosomal protein L13</fullName>
    </recommendedName>
</protein>
<dbReference type="GO" id="GO:0006412">
    <property type="term" value="P:translation"/>
    <property type="evidence" value="ECO:0007669"/>
    <property type="project" value="UniProtKB-UniRule"/>
</dbReference>
<dbReference type="InterPro" id="IPR005755">
    <property type="entry name" value="Ribosomal_uL13_euk/arc"/>
</dbReference>
<dbReference type="NCBIfam" id="NF005004">
    <property type="entry name" value="PRK06394.1"/>
    <property type="match status" value="1"/>
</dbReference>
<dbReference type="EMBL" id="FWYE01000001">
    <property type="protein sequence ID" value="SMD30781.1"/>
    <property type="molecule type" value="Genomic_DNA"/>
</dbReference>
<dbReference type="Pfam" id="PF00572">
    <property type="entry name" value="Ribosomal_L13"/>
    <property type="match status" value="1"/>
</dbReference>
<gene>
    <name evidence="6" type="ORF">SAMN02745355_0686</name>
</gene>